<keyword evidence="2 5" id="KW-0413">Isomerase</keyword>
<evidence type="ECO:0000313" key="6">
    <source>
        <dbReference type="Proteomes" id="UP001281761"/>
    </source>
</evidence>
<evidence type="ECO:0000256" key="2">
    <source>
        <dbReference type="PROSITE-ProRule" id="PRU00277"/>
    </source>
</evidence>
<evidence type="ECO:0000259" key="4">
    <source>
        <dbReference type="PROSITE" id="PS50059"/>
    </source>
</evidence>
<dbReference type="InterPro" id="IPR051989">
    <property type="entry name" value="FKBP-like_isomerase"/>
</dbReference>
<sequence length="295" mass="33980">MEEDDEYYYEPPPTKIYIRKATDMSPDLSKPYVRPPSDRLTIETLSLPRRCPRRVNISDEVEISYTIMTYNDLKVMDETLDMESYVFRVGYGETIKGVDEGVVGSCVGEKRRLTFPSEMGFGANGSGPIKPNEALIVDITVLDMINRKFSEDYKDRIRSITESARYAAHVNREDPTQIKFQRPVRHSLTYPKEGLEAKTGTTRRHVRAIPYTRFIADTPEYIREDTKANYVRRRKRAWDGSENFAHTSTKTGDQTLKADSHEGGTDPDVVDPLKEFDRKIEETKTVEHQINQPEL</sequence>
<dbReference type="Gene3D" id="3.10.50.40">
    <property type="match status" value="1"/>
</dbReference>
<feature type="compositionally biased region" description="Polar residues" evidence="3">
    <location>
        <begin position="244"/>
        <end position="254"/>
    </location>
</feature>
<keyword evidence="1" id="KW-0677">Repeat</keyword>
<accession>A0ABQ9YFY2</accession>
<dbReference type="PANTHER" id="PTHR46046:SF5">
    <property type="entry name" value="PEPTIDYLPROLYL ISOMERASE"/>
    <property type="match status" value="1"/>
</dbReference>
<evidence type="ECO:0000256" key="1">
    <source>
        <dbReference type="ARBA" id="ARBA00022737"/>
    </source>
</evidence>
<organism evidence="5 6">
    <name type="scientific">Blattamonas nauphoetae</name>
    <dbReference type="NCBI Taxonomy" id="2049346"/>
    <lineage>
        <taxon>Eukaryota</taxon>
        <taxon>Metamonada</taxon>
        <taxon>Preaxostyla</taxon>
        <taxon>Oxymonadida</taxon>
        <taxon>Blattamonas</taxon>
    </lineage>
</organism>
<comment type="catalytic activity">
    <reaction evidence="2">
        <text>[protein]-peptidylproline (omega=180) = [protein]-peptidylproline (omega=0)</text>
        <dbReference type="Rhea" id="RHEA:16237"/>
        <dbReference type="Rhea" id="RHEA-COMP:10747"/>
        <dbReference type="Rhea" id="RHEA-COMP:10748"/>
        <dbReference type="ChEBI" id="CHEBI:83833"/>
        <dbReference type="ChEBI" id="CHEBI:83834"/>
        <dbReference type="EC" id="5.2.1.8"/>
    </reaction>
</comment>
<proteinExistence type="predicted"/>
<dbReference type="Pfam" id="PF00254">
    <property type="entry name" value="FKBP_C"/>
    <property type="match status" value="1"/>
</dbReference>
<evidence type="ECO:0000313" key="5">
    <source>
        <dbReference type="EMBL" id="KAK2962688.1"/>
    </source>
</evidence>
<gene>
    <name evidence="5" type="ORF">BLNAU_2521</name>
</gene>
<protein>
    <recommendedName>
        <fullName evidence="2">peptidylprolyl isomerase</fullName>
        <ecNumber evidence="2">5.2.1.8</ecNumber>
    </recommendedName>
</protein>
<dbReference type="EMBL" id="JARBJD010000010">
    <property type="protein sequence ID" value="KAK2962688.1"/>
    <property type="molecule type" value="Genomic_DNA"/>
</dbReference>
<dbReference type="GO" id="GO:0016853">
    <property type="term" value="F:isomerase activity"/>
    <property type="evidence" value="ECO:0007669"/>
    <property type="project" value="UniProtKB-KW"/>
</dbReference>
<feature type="region of interest" description="Disordered" evidence="3">
    <location>
        <begin position="242"/>
        <end position="272"/>
    </location>
</feature>
<dbReference type="SUPFAM" id="SSF54534">
    <property type="entry name" value="FKBP-like"/>
    <property type="match status" value="1"/>
</dbReference>
<dbReference type="EC" id="5.2.1.8" evidence="2"/>
<evidence type="ECO:0000256" key="3">
    <source>
        <dbReference type="SAM" id="MobiDB-lite"/>
    </source>
</evidence>
<keyword evidence="6" id="KW-1185">Reference proteome</keyword>
<dbReference type="InterPro" id="IPR001179">
    <property type="entry name" value="PPIase_FKBP_dom"/>
</dbReference>
<reference evidence="5 6" key="1">
    <citation type="journal article" date="2022" name="bioRxiv">
        <title>Genomics of Preaxostyla Flagellates Illuminates Evolutionary Transitions and the Path Towards Mitochondrial Loss.</title>
        <authorList>
            <person name="Novak L.V.F."/>
            <person name="Treitli S.C."/>
            <person name="Pyrih J."/>
            <person name="Halakuc P."/>
            <person name="Pipaliya S.V."/>
            <person name="Vacek V."/>
            <person name="Brzon O."/>
            <person name="Soukal P."/>
            <person name="Eme L."/>
            <person name="Dacks J.B."/>
            <person name="Karnkowska A."/>
            <person name="Elias M."/>
            <person name="Hampl V."/>
        </authorList>
    </citation>
    <scope>NUCLEOTIDE SEQUENCE [LARGE SCALE GENOMIC DNA]</scope>
    <source>
        <strain evidence="5">NAU3</strain>
        <tissue evidence="5">Gut</tissue>
    </source>
</reference>
<name>A0ABQ9YFY2_9EUKA</name>
<feature type="domain" description="PPIase FKBP-type" evidence="4">
    <location>
        <begin position="58"/>
        <end position="145"/>
    </location>
</feature>
<dbReference type="PANTHER" id="PTHR46046">
    <property type="entry name" value="PEPTIDYLPROLYL ISOMERASE"/>
    <property type="match status" value="1"/>
</dbReference>
<dbReference type="PROSITE" id="PS50059">
    <property type="entry name" value="FKBP_PPIASE"/>
    <property type="match status" value="1"/>
</dbReference>
<dbReference type="InterPro" id="IPR046357">
    <property type="entry name" value="PPIase_dom_sf"/>
</dbReference>
<keyword evidence="2" id="KW-0697">Rotamase</keyword>
<dbReference type="Proteomes" id="UP001281761">
    <property type="component" value="Unassembled WGS sequence"/>
</dbReference>
<comment type="caution">
    <text evidence="5">The sequence shown here is derived from an EMBL/GenBank/DDBJ whole genome shotgun (WGS) entry which is preliminary data.</text>
</comment>